<evidence type="ECO:0000259" key="2">
    <source>
        <dbReference type="Pfam" id="PF01979"/>
    </source>
</evidence>
<dbReference type="InterPro" id="IPR011059">
    <property type="entry name" value="Metal-dep_hydrolase_composite"/>
</dbReference>
<organism evidence="3 4">
    <name type="scientific">Pengzhenrongella frigida</name>
    <dbReference type="NCBI Taxonomy" id="1259133"/>
    <lineage>
        <taxon>Bacteria</taxon>
        <taxon>Bacillati</taxon>
        <taxon>Actinomycetota</taxon>
        <taxon>Actinomycetes</taxon>
        <taxon>Micrococcales</taxon>
        <taxon>Pengzhenrongella</taxon>
    </lineage>
</organism>
<dbReference type="InterPro" id="IPR006680">
    <property type="entry name" value="Amidohydro-rel"/>
</dbReference>
<accession>A0A4V1ZHS4</accession>
<proteinExistence type="predicted"/>
<dbReference type="NCBIfam" id="NF006681">
    <property type="entry name" value="PRK09229.1-2"/>
    <property type="match status" value="1"/>
</dbReference>
<dbReference type="Proteomes" id="UP000293764">
    <property type="component" value="Unassembled WGS sequence"/>
</dbReference>
<sequence>MTSATASTFWCATLLLDGVPVPRVRLEVGADGRLARVTRDVAAAPGDLRLGAVVPGMADAHSHAFHRALRGRTHAHDSADDGDFWRWRAAMYRVAGALDPGRYQALARAVFAEMLVSGWTAVGEFHYVHHRADGSPYPTEHAMELALVAAAREVGIRLVLLDTCYLTAGIEAVGGGAGEPIGRPLAPEQRAFGDISAGAWLRRWRSLRAALGEDPDRRITLGAAVHSVRAVPAAAIREILAGLPADVPLHLHVSEQPQENADCLAAYGLTPTGLLDRLGVLDPRVSLVHATHLTDDDVALIGAAGATVVMCPTTEADLGDGIGRARDLARAGARIALGSDQNAVVDPFREMRDLEMGERLASGRRGRFAPAQVLEAATAHGYAALGLGSGRLGVGDLCDLVEVRTDTATTTGCAPDQLALVATAADVGRVVVHGAIVADRGRLVRPDDPTTSSDPATMLHDALALLDPGAHR</sequence>
<dbReference type="GO" id="GO:0050416">
    <property type="term" value="F:formimidoylglutamate deiminase activity"/>
    <property type="evidence" value="ECO:0007669"/>
    <property type="project" value="UniProtKB-EC"/>
</dbReference>
<dbReference type="EC" id="3.5.3.13" evidence="3"/>
<gene>
    <name evidence="3" type="ORF">EUA98_00360</name>
</gene>
<dbReference type="InterPro" id="IPR032466">
    <property type="entry name" value="Metal_Hydrolase"/>
</dbReference>
<name>A0A4V1ZHS4_9MICO</name>
<reference evidence="3 4" key="1">
    <citation type="submission" date="2019-01" db="EMBL/GenBank/DDBJ databases">
        <title>Novel species of Cellulomonas.</title>
        <authorList>
            <person name="Liu Q."/>
            <person name="Xin Y.-H."/>
        </authorList>
    </citation>
    <scope>NUCLEOTIDE SEQUENCE [LARGE SCALE GENOMIC DNA]</scope>
    <source>
        <strain evidence="3 4">HLT2-17</strain>
    </source>
</reference>
<dbReference type="AlphaFoldDB" id="A0A4V1ZHS4"/>
<evidence type="ECO:0000313" key="3">
    <source>
        <dbReference type="EMBL" id="RYV53054.1"/>
    </source>
</evidence>
<comment type="caution">
    <text evidence="3">The sequence shown here is derived from an EMBL/GenBank/DDBJ whole genome shotgun (WGS) entry which is preliminary data.</text>
</comment>
<evidence type="ECO:0000256" key="1">
    <source>
        <dbReference type="ARBA" id="ARBA00022801"/>
    </source>
</evidence>
<dbReference type="Pfam" id="PF01979">
    <property type="entry name" value="Amidohydro_1"/>
    <property type="match status" value="1"/>
</dbReference>
<dbReference type="InterPro" id="IPR050287">
    <property type="entry name" value="MTA/SAH_deaminase"/>
</dbReference>
<protein>
    <submittedName>
        <fullName evidence="3">Formimidoylglutamate deiminase</fullName>
        <ecNumber evidence="3">3.5.3.13</ecNumber>
    </submittedName>
</protein>
<dbReference type="PANTHER" id="PTHR43794:SF11">
    <property type="entry name" value="AMIDOHYDROLASE-RELATED DOMAIN-CONTAINING PROTEIN"/>
    <property type="match status" value="1"/>
</dbReference>
<dbReference type="Gene3D" id="2.30.40.10">
    <property type="entry name" value="Urease, subunit C, domain 1"/>
    <property type="match status" value="1"/>
</dbReference>
<dbReference type="OrthoDB" id="3204583at2"/>
<dbReference type="SUPFAM" id="SSF51556">
    <property type="entry name" value="Metallo-dependent hydrolases"/>
    <property type="match status" value="1"/>
</dbReference>
<evidence type="ECO:0000313" key="4">
    <source>
        <dbReference type="Proteomes" id="UP000293764"/>
    </source>
</evidence>
<feature type="domain" description="Amidohydrolase-related" evidence="2">
    <location>
        <begin position="53"/>
        <end position="437"/>
    </location>
</feature>
<keyword evidence="1 3" id="KW-0378">Hydrolase</keyword>
<dbReference type="EMBL" id="SDWW01000001">
    <property type="protein sequence ID" value="RYV53054.1"/>
    <property type="molecule type" value="Genomic_DNA"/>
</dbReference>
<dbReference type="PANTHER" id="PTHR43794">
    <property type="entry name" value="AMINOHYDROLASE SSNA-RELATED"/>
    <property type="match status" value="1"/>
</dbReference>
<dbReference type="Gene3D" id="3.20.20.140">
    <property type="entry name" value="Metal-dependent hydrolases"/>
    <property type="match status" value="1"/>
</dbReference>
<keyword evidence="4" id="KW-1185">Reference proteome</keyword>